<dbReference type="OrthoDB" id="9813435at2"/>
<keyword evidence="1" id="KW-0645">Protease</keyword>
<feature type="domain" description="Peptidase S8/S53" evidence="4">
    <location>
        <begin position="475"/>
        <end position="618"/>
    </location>
</feature>
<dbReference type="Gene3D" id="3.40.50.200">
    <property type="entry name" value="Peptidase S8/S53 domain"/>
    <property type="match status" value="1"/>
</dbReference>
<dbReference type="Proteomes" id="UP000076925">
    <property type="component" value="Unassembled WGS sequence"/>
</dbReference>
<evidence type="ECO:0000313" key="6">
    <source>
        <dbReference type="Proteomes" id="UP000076925"/>
    </source>
</evidence>
<dbReference type="PROSITE" id="PS00138">
    <property type="entry name" value="SUBTILASE_SER"/>
    <property type="match status" value="1"/>
</dbReference>
<dbReference type="InterPro" id="IPR023828">
    <property type="entry name" value="Peptidase_S8_Ser-AS"/>
</dbReference>
<dbReference type="CDD" id="cd05562">
    <property type="entry name" value="Peptidases_S53_like"/>
    <property type="match status" value="1"/>
</dbReference>
<dbReference type="RefSeq" id="WP_017747846.1">
    <property type="nucleotide sequence ID" value="NZ_KQ976354.1"/>
</dbReference>
<dbReference type="SUPFAM" id="SSF52743">
    <property type="entry name" value="Subtilisin-like"/>
    <property type="match status" value="1"/>
</dbReference>
<dbReference type="GO" id="GO:0006508">
    <property type="term" value="P:proteolysis"/>
    <property type="evidence" value="ECO:0007669"/>
    <property type="project" value="UniProtKB-KW"/>
</dbReference>
<evidence type="ECO:0000256" key="2">
    <source>
        <dbReference type="ARBA" id="ARBA00022801"/>
    </source>
</evidence>
<dbReference type="GO" id="GO:0004252">
    <property type="term" value="F:serine-type endopeptidase activity"/>
    <property type="evidence" value="ECO:0007669"/>
    <property type="project" value="InterPro"/>
</dbReference>
<dbReference type="InterPro" id="IPR036852">
    <property type="entry name" value="Peptidase_S8/S53_dom_sf"/>
</dbReference>
<name>A0A139WT07_9CYAN</name>
<dbReference type="InterPro" id="IPR034075">
    <property type="entry name" value="Glr3161-like_dom"/>
</dbReference>
<evidence type="ECO:0000313" key="5">
    <source>
        <dbReference type="EMBL" id="KYC35568.1"/>
    </source>
</evidence>
<keyword evidence="6" id="KW-1185">Reference proteome</keyword>
<evidence type="ECO:0000259" key="4">
    <source>
        <dbReference type="Pfam" id="PF00082"/>
    </source>
</evidence>
<keyword evidence="2" id="KW-0378">Hydrolase</keyword>
<gene>
    <name evidence="5" type="ORF">WA1_07020</name>
</gene>
<proteinExistence type="predicted"/>
<reference evidence="5 6" key="1">
    <citation type="journal article" date="2013" name="Genome Biol. Evol.">
        <title>Genomes of Stigonematalean cyanobacteria (subsection V) and the evolution of oxygenic photosynthesis from prokaryotes to plastids.</title>
        <authorList>
            <person name="Dagan T."/>
            <person name="Roettger M."/>
            <person name="Stucken K."/>
            <person name="Landan G."/>
            <person name="Koch R."/>
            <person name="Major P."/>
            <person name="Gould S.B."/>
            <person name="Goremykin V.V."/>
            <person name="Rippka R."/>
            <person name="Tandeau de Marsac N."/>
            <person name="Gugger M."/>
            <person name="Lockhart P.J."/>
            <person name="Allen J.F."/>
            <person name="Brune I."/>
            <person name="Maus I."/>
            <person name="Puhler A."/>
            <person name="Martin W.F."/>
        </authorList>
    </citation>
    <scope>NUCLEOTIDE SEQUENCE [LARGE SCALE GENOMIC DNA]</scope>
    <source>
        <strain evidence="5 6">PCC 7110</strain>
    </source>
</reference>
<sequence length="827" mass="90107">MVLNESSSEAIYDSIPLERNTSPISRDLLDLYEEFQKYKGDTPYYQGDTPDYKANAPFQSSNDLLLLDESSTRVFIKITNSNVTALLQTLKEFGFDDTGVAPEHNLLEGFLPIDSILDLKNLAEQRFSQNNSIPEQQNGEEQKEQSFVFFSTVETSQASFDDGGAVAGTGNGVTGKVTSQADIIQQASRVRNALPQGFDGSGVKVGVLSDSYNVLGTAQADIDSGDLPANVTVFQEGGLAKERYTDEGRAMLQLVYDLAPGADLSFSSVFLGEVNFAQQIRDLAFKKDHADILVDDFIYFDEPIFQDGIIAQAIDEVVTQYGVSYFSAAGNFNRQGYESTKFAGHSDSAGILAGTYHDFDPGHGVDTRQLITLAPNQKIVLTLQWDDPFYTVNSVDTDLDIFLLEPGTGKVLARSDDNNIENQLPSETFSFTNHNHSELHAEVVIRLSEGTEPGRIKYINYESGEDKITFNEFGTGSSTIVPHAAATNASAIGAVNYFDQDNPAYYPGKDPEDFFTSVGPTTILFEPKGERLEKPELRLKPELAAIQGVDTTFFGEDIDGNGFPNFFGTSAAAPHAAAIAALVKQANPDFTPEQIYERLESTAEDIYVSGRDNVTGFGLINAYDAVFGPVVAASPNFVDNFDNGDLPRRYAIDTNGAGRIRVTDSKDPLGSGQVVLDTFLSPAASEKLNPQGSLNELILNINADGASNVILTFDQKEFNDADDPMPDAFTGSFNADGVALSVDGKDWYRLVDLTGVNSTNVYNNNSVNLSEFAYNRGLTLGENVQIKFQQFGHFASPDGGFAFDNIFVTADTHKPHPHHCHELAVYA</sequence>
<organism evidence="5 6">
    <name type="scientific">Scytonema hofmannii PCC 7110</name>
    <dbReference type="NCBI Taxonomy" id="128403"/>
    <lineage>
        <taxon>Bacteria</taxon>
        <taxon>Bacillati</taxon>
        <taxon>Cyanobacteriota</taxon>
        <taxon>Cyanophyceae</taxon>
        <taxon>Nostocales</taxon>
        <taxon>Scytonemataceae</taxon>
        <taxon>Scytonema</taxon>
    </lineage>
</organism>
<dbReference type="AlphaFoldDB" id="A0A139WT07"/>
<protein>
    <recommendedName>
        <fullName evidence="4">Peptidase S8/S53 domain-containing protein</fullName>
    </recommendedName>
</protein>
<evidence type="ECO:0000256" key="3">
    <source>
        <dbReference type="ARBA" id="ARBA00022825"/>
    </source>
</evidence>
<evidence type="ECO:0000256" key="1">
    <source>
        <dbReference type="ARBA" id="ARBA00022670"/>
    </source>
</evidence>
<keyword evidence="3" id="KW-0720">Serine protease</keyword>
<accession>A0A139WT07</accession>
<dbReference type="EMBL" id="ANNX02000051">
    <property type="protein sequence ID" value="KYC35568.1"/>
    <property type="molecule type" value="Genomic_DNA"/>
</dbReference>
<comment type="caution">
    <text evidence="5">The sequence shown here is derived from an EMBL/GenBank/DDBJ whole genome shotgun (WGS) entry which is preliminary data.</text>
</comment>
<dbReference type="Pfam" id="PF00082">
    <property type="entry name" value="Peptidase_S8"/>
    <property type="match status" value="1"/>
</dbReference>
<dbReference type="InterPro" id="IPR000209">
    <property type="entry name" value="Peptidase_S8/S53_dom"/>
</dbReference>
<dbReference type="STRING" id="128403.WA1_07020"/>